<dbReference type="OrthoDB" id="199633at2759"/>
<dbReference type="SUPFAM" id="SSF56801">
    <property type="entry name" value="Acetyl-CoA synthetase-like"/>
    <property type="match status" value="1"/>
</dbReference>
<evidence type="ECO:0000256" key="7">
    <source>
        <dbReference type="SAM" id="MobiDB-lite"/>
    </source>
</evidence>
<dbReference type="Pfam" id="PF00550">
    <property type="entry name" value="PP-binding"/>
    <property type="match status" value="1"/>
</dbReference>
<keyword evidence="3" id="KW-0597">Phosphoprotein</keyword>
<comment type="similarity">
    <text evidence="1">Belongs to the ATP-dependent AMP-binding enzyme family.</text>
</comment>
<dbReference type="CDD" id="cd05931">
    <property type="entry name" value="FAAL"/>
    <property type="match status" value="1"/>
</dbReference>
<dbReference type="PROSITE" id="PS50075">
    <property type="entry name" value="CARRIER"/>
    <property type="match status" value="1"/>
</dbReference>
<dbReference type="AlphaFoldDB" id="W4FD50"/>
<dbReference type="InterPro" id="IPR040097">
    <property type="entry name" value="FAAL/FAAC"/>
</dbReference>
<dbReference type="GO" id="GO:0006631">
    <property type="term" value="P:fatty acid metabolic process"/>
    <property type="evidence" value="ECO:0007669"/>
    <property type="project" value="UniProtKB-KW"/>
</dbReference>
<dbReference type="STRING" id="112090.W4FD50"/>
<sequence length="757" mass="82361">MIMADNTVLGRLDHWATVQPKKNLFAFVDDNGQVTDSVTYDDVQSRSSNLAKWMLTSPSVSSKGLGLSKGDIVLLVYPPGLDFIVAFLACLRAGVVAVPVYPPDPRKLRKDIAMFTTVCSNAGAKVALTNSTYNYAKKVVAIQQKVTFSEKFPWPDLRWVESDGLVLTSPPPSPSSTPWLLVPPSLDDLAFLQYTSGSTSEPKGVMISHGNLGHNLSMIASALEATDDSVVVSWLPQYHDMGLIGAYLGVLFTGGHGVYMSPFSFIKNPLVWIRLISQYRATHLQAPNFAYALCARKFATANPSQTSTSITTSNTTSSCKLDLSSVRHMINGAEPIDGDAIDAFYRAFEPYGLCRGVVRPTYGLAEHTVYVCDSSPQLLQVQVDKEALEHHDVFQPVADKARATKEMVGCGAPRSDVDVRIVHPDTHKELAAGSVGEIWIRSPSTTQGYFGLNDLTREMFHATIVSNEPQHYMRTGDLGVLYQGELFVCGRLKDLIIVRGRNHYPQDIEKTVEGFPDIRPGCSAAFSISTNGIHEGLGVVAEVRDANVPRAALEALAASVRQAVSVEHGVSVTALALVSTHSIPKTTSGKISRKRSKEAFVGQTLTELYRIFKPAANDDDNNEPEDKVPSTIQPAFASVPPSEVKAFLRREMAQMLDVPPDTITDTTPLQQIGMDSMGLTQLQGIVHNQYGVQVPDQVLYGEHTTLSHVYDALATASHPQPPNEGGDNQTSFLQEPRPAPPVTPKQSRICCGCIAIR</sequence>
<reference evidence="9" key="1">
    <citation type="submission" date="2013-12" db="EMBL/GenBank/DDBJ databases">
        <title>The Genome Sequence of Aphanomyces astaci APO3.</title>
        <authorList>
            <consortium name="The Broad Institute Genomics Platform"/>
            <person name="Russ C."/>
            <person name="Tyler B."/>
            <person name="van West P."/>
            <person name="Dieguez-Uribeondo J."/>
            <person name="Young S.K."/>
            <person name="Zeng Q."/>
            <person name="Gargeya S."/>
            <person name="Fitzgerald M."/>
            <person name="Abouelleil A."/>
            <person name="Alvarado L."/>
            <person name="Chapman S.B."/>
            <person name="Gainer-Dewar J."/>
            <person name="Goldberg J."/>
            <person name="Griggs A."/>
            <person name="Gujja S."/>
            <person name="Hansen M."/>
            <person name="Howarth C."/>
            <person name="Imamovic A."/>
            <person name="Ireland A."/>
            <person name="Larimer J."/>
            <person name="McCowan C."/>
            <person name="Murphy C."/>
            <person name="Pearson M."/>
            <person name="Poon T.W."/>
            <person name="Priest M."/>
            <person name="Roberts A."/>
            <person name="Saif S."/>
            <person name="Shea T."/>
            <person name="Sykes S."/>
            <person name="Wortman J."/>
            <person name="Nusbaum C."/>
            <person name="Birren B."/>
        </authorList>
    </citation>
    <scope>NUCLEOTIDE SEQUENCE [LARGE SCALE GENOMIC DNA]</scope>
    <source>
        <strain evidence="9">APO3</strain>
    </source>
</reference>
<evidence type="ECO:0000256" key="5">
    <source>
        <dbReference type="ARBA" id="ARBA00022832"/>
    </source>
</evidence>
<dbReference type="GeneID" id="20819840"/>
<dbReference type="PANTHER" id="PTHR22754">
    <property type="entry name" value="DISCO-INTERACTING PROTEIN 2 DIP2 -RELATED"/>
    <property type="match status" value="1"/>
</dbReference>
<dbReference type="Pfam" id="PF00501">
    <property type="entry name" value="AMP-binding"/>
    <property type="match status" value="1"/>
</dbReference>
<dbReference type="GO" id="GO:0016874">
    <property type="term" value="F:ligase activity"/>
    <property type="evidence" value="ECO:0007669"/>
    <property type="project" value="UniProtKB-KW"/>
</dbReference>
<evidence type="ECO:0000256" key="4">
    <source>
        <dbReference type="ARBA" id="ARBA00022598"/>
    </source>
</evidence>
<dbReference type="InterPro" id="IPR009081">
    <property type="entry name" value="PP-bd_ACP"/>
</dbReference>
<dbReference type="PROSITE" id="PS00455">
    <property type="entry name" value="AMP_BINDING"/>
    <property type="match status" value="1"/>
</dbReference>
<dbReference type="VEuPathDB" id="FungiDB:H257_17844"/>
<dbReference type="InterPro" id="IPR025110">
    <property type="entry name" value="AMP-bd_C"/>
</dbReference>
<dbReference type="Gene3D" id="3.40.50.12780">
    <property type="entry name" value="N-terminal domain of ligase-like"/>
    <property type="match status" value="1"/>
</dbReference>
<evidence type="ECO:0000259" key="8">
    <source>
        <dbReference type="PROSITE" id="PS50075"/>
    </source>
</evidence>
<evidence type="ECO:0000256" key="3">
    <source>
        <dbReference type="ARBA" id="ARBA00022553"/>
    </source>
</evidence>
<proteinExistence type="inferred from homology"/>
<evidence type="ECO:0000256" key="2">
    <source>
        <dbReference type="ARBA" id="ARBA00022450"/>
    </source>
</evidence>
<dbReference type="InterPro" id="IPR045851">
    <property type="entry name" value="AMP-bd_C_sf"/>
</dbReference>
<dbReference type="InterPro" id="IPR000873">
    <property type="entry name" value="AMP-dep_synth/lig_dom"/>
</dbReference>
<name>W4FD50_APHAT</name>
<dbReference type="InterPro" id="IPR020845">
    <property type="entry name" value="AMP-binding_CS"/>
</dbReference>
<dbReference type="Gene3D" id="1.10.1200.10">
    <property type="entry name" value="ACP-like"/>
    <property type="match status" value="1"/>
</dbReference>
<dbReference type="PANTHER" id="PTHR22754:SF32">
    <property type="entry name" value="DISCO-INTERACTING PROTEIN 2"/>
    <property type="match status" value="1"/>
</dbReference>
<dbReference type="EMBL" id="KI913236">
    <property type="protein sequence ID" value="ETV65417.1"/>
    <property type="molecule type" value="Genomic_DNA"/>
</dbReference>
<dbReference type="SUPFAM" id="SSF47336">
    <property type="entry name" value="ACP-like"/>
    <property type="match status" value="1"/>
</dbReference>
<dbReference type="InterPro" id="IPR036736">
    <property type="entry name" value="ACP-like_sf"/>
</dbReference>
<accession>W4FD50</accession>
<feature type="region of interest" description="Disordered" evidence="7">
    <location>
        <begin position="715"/>
        <end position="744"/>
    </location>
</feature>
<protein>
    <recommendedName>
        <fullName evidence="8">Carrier domain-containing protein</fullName>
    </recommendedName>
</protein>
<dbReference type="Pfam" id="PF23024">
    <property type="entry name" value="AMP-dom_DIP2-like"/>
    <property type="match status" value="1"/>
</dbReference>
<dbReference type="Gene3D" id="3.30.300.30">
    <property type="match status" value="1"/>
</dbReference>
<keyword evidence="2" id="KW-0596">Phosphopantetheine</keyword>
<keyword evidence="5" id="KW-0276">Fatty acid metabolism</keyword>
<feature type="region of interest" description="Disordered" evidence="7">
    <location>
        <begin position="615"/>
        <end position="634"/>
    </location>
</feature>
<dbReference type="RefSeq" id="XP_009845094.1">
    <property type="nucleotide sequence ID" value="XM_009846792.1"/>
</dbReference>
<evidence type="ECO:0000256" key="1">
    <source>
        <dbReference type="ARBA" id="ARBA00006432"/>
    </source>
</evidence>
<dbReference type="InterPro" id="IPR042099">
    <property type="entry name" value="ANL_N_sf"/>
</dbReference>
<keyword evidence="6" id="KW-0443">Lipid metabolism</keyword>
<organism evidence="9">
    <name type="scientific">Aphanomyces astaci</name>
    <name type="common">Crayfish plague agent</name>
    <dbReference type="NCBI Taxonomy" id="112090"/>
    <lineage>
        <taxon>Eukaryota</taxon>
        <taxon>Sar</taxon>
        <taxon>Stramenopiles</taxon>
        <taxon>Oomycota</taxon>
        <taxon>Saprolegniomycetes</taxon>
        <taxon>Saprolegniales</taxon>
        <taxon>Verrucalvaceae</taxon>
        <taxon>Aphanomyces</taxon>
    </lineage>
</organism>
<dbReference type="SMART" id="SM00823">
    <property type="entry name" value="PKS_PP"/>
    <property type="match status" value="1"/>
</dbReference>
<evidence type="ECO:0000313" key="9">
    <source>
        <dbReference type="EMBL" id="ETV65417.1"/>
    </source>
</evidence>
<dbReference type="FunFam" id="3.40.50.12780:FF:000013">
    <property type="entry name" value="Long-chain-fatty-acid--AMP ligase FadD32"/>
    <property type="match status" value="1"/>
</dbReference>
<gene>
    <name evidence="9" type="ORF">H257_17844</name>
</gene>
<feature type="domain" description="Carrier" evidence="8">
    <location>
        <begin position="639"/>
        <end position="717"/>
    </location>
</feature>
<evidence type="ECO:0000256" key="6">
    <source>
        <dbReference type="ARBA" id="ARBA00023098"/>
    </source>
</evidence>
<dbReference type="GO" id="GO:0008610">
    <property type="term" value="P:lipid biosynthetic process"/>
    <property type="evidence" value="ECO:0007669"/>
    <property type="project" value="InterPro"/>
</dbReference>
<dbReference type="InterPro" id="IPR020806">
    <property type="entry name" value="PKS_PP-bd"/>
</dbReference>
<keyword evidence="4" id="KW-0436">Ligase</keyword>
<dbReference type="GO" id="GO:0031177">
    <property type="term" value="F:phosphopantetheine binding"/>
    <property type="evidence" value="ECO:0007669"/>
    <property type="project" value="InterPro"/>
</dbReference>